<name>A0A7M2TAU0_STRCW</name>
<evidence type="ECO:0000256" key="1">
    <source>
        <dbReference type="SAM" id="MobiDB-lite"/>
    </source>
</evidence>
<feature type="compositionally biased region" description="Low complexity" evidence="1">
    <location>
        <begin position="7"/>
        <end position="20"/>
    </location>
</feature>
<evidence type="ECO:0000313" key="2">
    <source>
        <dbReference type="EMBL" id="QOV44848.1"/>
    </source>
</evidence>
<dbReference type="Proteomes" id="UP000594008">
    <property type="component" value="Chromosome"/>
</dbReference>
<feature type="region of interest" description="Disordered" evidence="1">
    <location>
        <begin position="1"/>
        <end position="45"/>
    </location>
</feature>
<dbReference type="KEGG" id="schf:IPT68_02200"/>
<proteinExistence type="predicted"/>
<keyword evidence="3" id="KW-1185">Reference proteome</keyword>
<dbReference type="AlphaFoldDB" id="A0A7M2TAU0"/>
<dbReference type="EMBL" id="CP063374">
    <property type="protein sequence ID" value="QOV44848.1"/>
    <property type="molecule type" value="Genomic_DNA"/>
</dbReference>
<gene>
    <name evidence="2" type="ORF">IPT68_02200</name>
</gene>
<dbReference type="RefSeq" id="WP_189701250.1">
    <property type="nucleotide sequence ID" value="NZ_BMTA01000025.1"/>
</dbReference>
<organism evidence="2 3">
    <name type="scientific">Streptomyces chromofuscus</name>
    <dbReference type="NCBI Taxonomy" id="42881"/>
    <lineage>
        <taxon>Bacteria</taxon>
        <taxon>Bacillati</taxon>
        <taxon>Actinomycetota</taxon>
        <taxon>Actinomycetes</taxon>
        <taxon>Kitasatosporales</taxon>
        <taxon>Streptomycetaceae</taxon>
        <taxon>Streptomyces</taxon>
    </lineage>
</organism>
<accession>A0A7M2TAU0</accession>
<evidence type="ECO:0000313" key="3">
    <source>
        <dbReference type="Proteomes" id="UP000594008"/>
    </source>
</evidence>
<sequence length="289" mass="31384">MPRGETSGEAAGGSAAAWSADVVDHRRTVGRPPYEPARSAQEPLARRGDVRILGTVGAISCVDSTGRTRWTHRCATRPNAAHLSGDRVLVTTDSLEYTPWGNLGPALLLDLADGRLVAELRGERAAARGGERFVLGLEGYDVFDTWEYDRDGNRTDAWRSYGHYVVGTGLRVVEADRQVPTNGRVVRLLPGGVVERGPRLTDPLPPEPLVLRDGTILVLDGGAVRAVGRRLDSIVLAELDGVAGDVRARSMRALRWDGDRVMAVVAEQHADEPSRCTVDTWTLALRRRA</sequence>
<reference evidence="2 3" key="1">
    <citation type="submission" date="2020-10" db="EMBL/GenBank/DDBJ databases">
        <title>Streptomyces chromofuscus complate genome analysis.</title>
        <authorList>
            <person name="Anwar N."/>
        </authorList>
    </citation>
    <scope>NUCLEOTIDE SEQUENCE [LARGE SCALE GENOMIC DNA]</scope>
    <source>
        <strain evidence="2 3">DSM 40273</strain>
    </source>
</reference>
<protein>
    <submittedName>
        <fullName evidence="2">Uncharacterized protein</fullName>
    </submittedName>
</protein>